<comment type="caution">
    <text evidence="2">The sequence shown here is derived from an EMBL/GenBank/DDBJ whole genome shotgun (WGS) entry which is preliminary data.</text>
</comment>
<reference evidence="2 3" key="1">
    <citation type="submission" date="2024-06" db="EMBL/GenBank/DDBJ databases">
        <authorList>
            <person name="Kim D.-U."/>
        </authorList>
    </citation>
    <scope>NUCLEOTIDE SEQUENCE [LARGE SCALE GENOMIC DNA]</scope>
    <source>
        <strain evidence="2 3">KACC15460</strain>
    </source>
</reference>
<name>A0ABV2D827_9HYPH</name>
<sequence length="113" mass="12322">MSSSDSDSRVKPQGMKKLHPAAAAAALAFTLGIVLSRSGYRSHGPVDTAIFIAFLVFFWWLISDFSGGKAGKSVENSIAFRFGRLLSRVFRRDSRDLLPSGAVSRDRSIKIST</sequence>
<organism evidence="2 3">
    <name type="scientific">Mesorhizobium shangrilense</name>
    <dbReference type="NCBI Taxonomy" id="460060"/>
    <lineage>
        <taxon>Bacteria</taxon>
        <taxon>Pseudomonadati</taxon>
        <taxon>Pseudomonadota</taxon>
        <taxon>Alphaproteobacteria</taxon>
        <taxon>Hyphomicrobiales</taxon>
        <taxon>Phyllobacteriaceae</taxon>
        <taxon>Mesorhizobium</taxon>
    </lineage>
</organism>
<accession>A0ABV2D827</accession>
<protein>
    <recommendedName>
        <fullName evidence="4">Phosphatidic acid phosphatase type 2/haloperoxidase domain-containing protein</fullName>
    </recommendedName>
</protein>
<evidence type="ECO:0000256" key="1">
    <source>
        <dbReference type="SAM" id="Phobius"/>
    </source>
</evidence>
<dbReference type="Proteomes" id="UP001548832">
    <property type="component" value="Unassembled WGS sequence"/>
</dbReference>
<feature type="transmembrane region" description="Helical" evidence="1">
    <location>
        <begin position="46"/>
        <end position="62"/>
    </location>
</feature>
<keyword evidence="1" id="KW-1133">Transmembrane helix</keyword>
<keyword evidence="3" id="KW-1185">Reference proteome</keyword>
<keyword evidence="1" id="KW-0812">Transmembrane</keyword>
<evidence type="ECO:0000313" key="3">
    <source>
        <dbReference type="Proteomes" id="UP001548832"/>
    </source>
</evidence>
<gene>
    <name evidence="2" type="ORF">ABVQ20_04270</name>
</gene>
<keyword evidence="1" id="KW-0472">Membrane</keyword>
<evidence type="ECO:0008006" key="4">
    <source>
        <dbReference type="Google" id="ProtNLM"/>
    </source>
</evidence>
<proteinExistence type="predicted"/>
<evidence type="ECO:0000313" key="2">
    <source>
        <dbReference type="EMBL" id="MET2826186.1"/>
    </source>
</evidence>
<dbReference type="RefSeq" id="WP_354458247.1">
    <property type="nucleotide sequence ID" value="NZ_JBEWSZ010000001.1"/>
</dbReference>
<dbReference type="EMBL" id="JBEWSZ010000001">
    <property type="protein sequence ID" value="MET2826186.1"/>
    <property type="molecule type" value="Genomic_DNA"/>
</dbReference>